<evidence type="ECO:0000313" key="1">
    <source>
        <dbReference type="EMBL" id="CAB4573554.1"/>
    </source>
</evidence>
<dbReference type="AlphaFoldDB" id="A0A6J6EED2"/>
<protein>
    <submittedName>
        <fullName evidence="1">Unannotated protein</fullName>
    </submittedName>
</protein>
<reference evidence="1" key="1">
    <citation type="submission" date="2020-05" db="EMBL/GenBank/DDBJ databases">
        <authorList>
            <person name="Chiriac C."/>
            <person name="Salcher M."/>
            <person name="Ghai R."/>
            <person name="Kavagutti S V."/>
        </authorList>
    </citation>
    <scope>NUCLEOTIDE SEQUENCE</scope>
</reference>
<sequence length="409" mass="42951">MYLRRLLKNTVITLTFIIAVTNALFYVSETITGKPILGNTLKVLGFCPAVVIEKVSNQPILTGPAGETGTTGAQGPSGKDGTTVCQAPINLFSLPGDLIPAVDNMYSLGNVTNRWKGLQLGPGTLYIQDITTGLQAGLTVNSGTLLLDGADSLRIGNIRLTDKGIESVLPGQDITIGNITDRGYALFANGIKFPDGTIQTSAILQGVKGDTGAQGAQGAQGVQGIQGEVGSQGPIGVTGERGIQGAQGTQGIQGVPGSTNAYYGNFYSTQIQSNPIANAVNAMTFDSPPDGVGVTVVSSSRITVANAGTYNIQFSAQLDKTDAGNDSIDIWLAKNQTNVTWSNTRSWLYGNNAKQVAAWNFIITLAANDFIQLYWSSADTEVRLFAETSLSTPTRPDIPSVILTVTQVR</sequence>
<gene>
    <name evidence="1" type="ORF">UFOPK1747_00121</name>
</gene>
<dbReference type="PANTHER" id="PTHR24637">
    <property type="entry name" value="COLLAGEN"/>
    <property type="match status" value="1"/>
</dbReference>
<accession>A0A6J6EED2</accession>
<dbReference type="Pfam" id="PF01391">
    <property type="entry name" value="Collagen"/>
    <property type="match status" value="1"/>
</dbReference>
<dbReference type="EMBL" id="CAEZTV010000006">
    <property type="protein sequence ID" value="CAB4573554.1"/>
    <property type="molecule type" value="Genomic_DNA"/>
</dbReference>
<proteinExistence type="predicted"/>
<dbReference type="PANTHER" id="PTHR24637:SF421">
    <property type="entry name" value="CUTICLE COLLAGEN DPY-2"/>
    <property type="match status" value="1"/>
</dbReference>
<dbReference type="InterPro" id="IPR008160">
    <property type="entry name" value="Collagen"/>
</dbReference>
<organism evidence="1">
    <name type="scientific">freshwater metagenome</name>
    <dbReference type="NCBI Taxonomy" id="449393"/>
    <lineage>
        <taxon>unclassified sequences</taxon>
        <taxon>metagenomes</taxon>
        <taxon>ecological metagenomes</taxon>
    </lineage>
</organism>
<name>A0A6J6EED2_9ZZZZ</name>